<organism evidence="2 3">
    <name type="scientific">Carnegiea gigantea</name>
    <dbReference type="NCBI Taxonomy" id="171969"/>
    <lineage>
        <taxon>Eukaryota</taxon>
        <taxon>Viridiplantae</taxon>
        <taxon>Streptophyta</taxon>
        <taxon>Embryophyta</taxon>
        <taxon>Tracheophyta</taxon>
        <taxon>Spermatophyta</taxon>
        <taxon>Magnoliopsida</taxon>
        <taxon>eudicotyledons</taxon>
        <taxon>Gunneridae</taxon>
        <taxon>Pentapetalae</taxon>
        <taxon>Caryophyllales</taxon>
        <taxon>Cactineae</taxon>
        <taxon>Cactaceae</taxon>
        <taxon>Cactoideae</taxon>
        <taxon>Echinocereeae</taxon>
        <taxon>Carnegiea</taxon>
    </lineage>
</organism>
<proteinExistence type="predicted"/>
<name>A0A9Q1JT18_9CARY</name>
<dbReference type="PANTHER" id="PTHR33240">
    <property type="entry name" value="OS08G0508500 PROTEIN"/>
    <property type="match status" value="1"/>
</dbReference>
<dbReference type="PANTHER" id="PTHR33240:SF17">
    <property type="entry name" value="EUKARYOTIC PEPTIDE CHAIN RELEASE FACTOR GTP-BINDING SUBUNIT-LIKE"/>
    <property type="match status" value="1"/>
</dbReference>
<dbReference type="AlphaFoldDB" id="A0A9Q1JT18"/>
<dbReference type="CDD" id="cd00303">
    <property type="entry name" value="retropepsin_like"/>
    <property type="match status" value="1"/>
</dbReference>
<dbReference type="Proteomes" id="UP001153076">
    <property type="component" value="Unassembled WGS sequence"/>
</dbReference>
<feature type="region of interest" description="Disordered" evidence="1">
    <location>
        <begin position="72"/>
        <end position="118"/>
    </location>
</feature>
<feature type="compositionally biased region" description="Basic and acidic residues" evidence="1">
    <location>
        <begin position="102"/>
        <end position="118"/>
    </location>
</feature>
<accession>A0A9Q1JT18</accession>
<comment type="caution">
    <text evidence="2">The sequence shown here is derived from an EMBL/GenBank/DDBJ whole genome shotgun (WGS) entry which is preliminary data.</text>
</comment>
<reference evidence="2" key="1">
    <citation type="submission" date="2022-04" db="EMBL/GenBank/DDBJ databases">
        <title>Carnegiea gigantea Genome sequencing and assembly v2.</title>
        <authorList>
            <person name="Copetti D."/>
            <person name="Sanderson M.J."/>
            <person name="Burquez A."/>
            <person name="Wojciechowski M.F."/>
        </authorList>
    </citation>
    <scope>NUCLEOTIDE SEQUENCE</scope>
    <source>
        <strain evidence="2">SGP5-SGP5p</strain>
        <tissue evidence="2">Aerial part</tissue>
    </source>
</reference>
<evidence type="ECO:0000256" key="1">
    <source>
        <dbReference type="SAM" id="MobiDB-lite"/>
    </source>
</evidence>
<evidence type="ECO:0000313" key="3">
    <source>
        <dbReference type="Proteomes" id="UP001153076"/>
    </source>
</evidence>
<evidence type="ECO:0000313" key="2">
    <source>
        <dbReference type="EMBL" id="KAJ8430646.1"/>
    </source>
</evidence>
<feature type="region of interest" description="Disordered" evidence="1">
    <location>
        <begin position="340"/>
        <end position="394"/>
    </location>
</feature>
<dbReference type="EMBL" id="JAKOGI010000775">
    <property type="protein sequence ID" value="KAJ8430646.1"/>
    <property type="molecule type" value="Genomic_DNA"/>
</dbReference>
<sequence length="577" mass="63121">MEAASSAMPLPRFEYVPTMSCEPSHRYDPAMSPHHSERMREALTLMEIGGHGKRIASAPLGPTHTLATVQAMGRRRSQPRLRRRAQHTLDEPPGLKNKSRPRGLEREHGLVRPEPRDKECSTEVVATIAGGYAEGITRSAWKAQLRNAHQVLTADQGTQVTVLTMVFGRGEAPRFTSSHNDPILIDRGSSMDIITWDCLKKLTYSGRHIFPLVHPILGFGGLEVNPTGIIRLPLRFGDKVKAKNLEVDFLIVDVPTVYNIILGQPTPHQVKAVGRPAKKGDYDMTKQKIKTQKGYTSGSPSLSLALSSVAPWLSSSGVPASLSRGVISLFLRSSLSTKGGLNSTYSGPRSRLPHVKLGSGSLGPCGRTQHSPRDPDDNLIARPWPPSQPQQLPQPRFWRAPRPTCAAGLSSQPPALLSFASVSPSDICRERNIKGDERRTKKKRREEEGTLYTLAIATSSSITLNGSEEPKGARSQDLVKCSFAAAICSGVASPTLKGINFSCACSVHNKKESEKFLRIRRPTAAKKKSFSKCFNLGSQFKGSLSLDLLRFFFGPRTDSVTWAMNLGRGLGRPSSRM</sequence>
<gene>
    <name evidence="2" type="ORF">Cgig2_025659</name>
</gene>
<protein>
    <submittedName>
        <fullName evidence="2">Uncharacterized protein</fullName>
    </submittedName>
</protein>
<feature type="compositionally biased region" description="Basic residues" evidence="1">
    <location>
        <begin position="73"/>
        <end position="86"/>
    </location>
</feature>
<keyword evidence="3" id="KW-1185">Reference proteome</keyword>